<evidence type="ECO:0000313" key="3">
    <source>
        <dbReference type="EMBL" id="MFC5382488.1"/>
    </source>
</evidence>
<organism evidence="3 4">
    <name type="scientific">Aquipuribacter nitratireducens</name>
    <dbReference type="NCBI Taxonomy" id="650104"/>
    <lineage>
        <taxon>Bacteria</taxon>
        <taxon>Bacillati</taxon>
        <taxon>Actinomycetota</taxon>
        <taxon>Actinomycetes</taxon>
        <taxon>Micrococcales</taxon>
        <taxon>Intrasporangiaceae</taxon>
        <taxon>Aquipuribacter</taxon>
    </lineage>
</organism>
<feature type="compositionally biased region" description="Basic residues" evidence="1">
    <location>
        <begin position="77"/>
        <end position="89"/>
    </location>
</feature>
<keyword evidence="2" id="KW-1133">Transmembrane helix</keyword>
<dbReference type="Pfam" id="PF09656">
    <property type="entry name" value="PGPGW"/>
    <property type="match status" value="1"/>
</dbReference>
<keyword evidence="4" id="KW-1185">Reference proteome</keyword>
<feature type="transmembrane region" description="Helical" evidence="2">
    <location>
        <begin position="158"/>
        <end position="176"/>
    </location>
</feature>
<dbReference type="EMBL" id="JBHSLD010000027">
    <property type="protein sequence ID" value="MFC5382488.1"/>
    <property type="molecule type" value="Genomic_DNA"/>
</dbReference>
<feature type="transmembrane region" description="Helical" evidence="2">
    <location>
        <begin position="131"/>
        <end position="152"/>
    </location>
</feature>
<evidence type="ECO:0000256" key="1">
    <source>
        <dbReference type="SAM" id="MobiDB-lite"/>
    </source>
</evidence>
<dbReference type="RefSeq" id="WP_340268555.1">
    <property type="nucleotide sequence ID" value="NZ_JBBEOG010000003.1"/>
</dbReference>
<protein>
    <submittedName>
        <fullName evidence="3">TIGR02611 family protein</fullName>
    </submittedName>
</protein>
<gene>
    <name evidence="3" type="ORF">ACFPJ6_17115</name>
</gene>
<sequence length="249" mass="26772">MGPEGRPGATTPGRERRARTGARPGVPRAGRLTSPTAETPVPPTVDTAFDAPFDEVLTGEHDGVPVAGAGHHDENHGHHHDQHHGHHHDQHHDENHPRHARAARARRRWRRLVARTRAVRARVRRTPAGRLSWRIGVGVLGGVLLVAGVVMIPGPGQGWATVFLALAILSTEFRWAHRIRHGLWVRLIAARKAYSHSTRGRKAALAALTVTVSVVALALVLWGSLAVTGLPGWTPAPVADLVGGLPGVQ</sequence>
<keyword evidence="2" id="KW-0812">Transmembrane</keyword>
<reference evidence="4" key="1">
    <citation type="journal article" date="2019" name="Int. J. Syst. Evol. Microbiol.">
        <title>The Global Catalogue of Microorganisms (GCM) 10K type strain sequencing project: providing services to taxonomists for standard genome sequencing and annotation.</title>
        <authorList>
            <consortium name="The Broad Institute Genomics Platform"/>
            <consortium name="The Broad Institute Genome Sequencing Center for Infectious Disease"/>
            <person name="Wu L."/>
            <person name="Ma J."/>
        </authorList>
    </citation>
    <scope>NUCLEOTIDE SEQUENCE [LARGE SCALE GENOMIC DNA]</scope>
    <source>
        <strain evidence="4">CCUG 43114</strain>
    </source>
</reference>
<comment type="caution">
    <text evidence="3">The sequence shown here is derived from an EMBL/GenBank/DDBJ whole genome shotgun (WGS) entry which is preliminary data.</text>
</comment>
<evidence type="ECO:0000256" key="2">
    <source>
        <dbReference type="SAM" id="Phobius"/>
    </source>
</evidence>
<dbReference type="Proteomes" id="UP001596122">
    <property type="component" value="Unassembled WGS sequence"/>
</dbReference>
<feature type="region of interest" description="Disordered" evidence="1">
    <location>
        <begin position="1"/>
        <end position="106"/>
    </location>
</feature>
<proteinExistence type="predicted"/>
<dbReference type="InterPro" id="IPR013434">
    <property type="entry name" value="CHP02611"/>
</dbReference>
<name>A0ABW0GSD7_9MICO</name>
<keyword evidence="2" id="KW-0472">Membrane</keyword>
<evidence type="ECO:0000313" key="4">
    <source>
        <dbReference type="Proteomes" id="UP001596122"/>
    </source>
</evidence>
<dbReference type="NCBIfam" id="TIGR02611">
    <property type="entry name" value="TIGR02611 family protein"/>
    <property type="match status" value="1"/>
</dbReference>
<accession>A0ABW0GSD7</accession>
<dbReference type="InterPro" id="IPR019099">
    <property type="entry name" value="Uncharacterised_PGPGW_TM"/>
</dbReference>
<feature type="transmembrane region" description="Helical" evidence="2">
    <location>
        <begin position="203"/>
        <end position="225"/>
    </location>
</feature>